<feature type="transmembrane region" description="Helical" evidence="1">
    <location>
        <begin position="110"/>
        <end position="136"/>
    </location>
</feature>
<dbReference type="EMBL" id="JBHSBI010000002">
    <property type="protein sequence ID" value="MFC4006710.1"/>
    <property type="molecule type" value="Genomic_DNA"/>
</dbReference>
<comment type="caution">
    <text evidence="2">The sequence shown here is derived from an EMBL/GenBank/DDBJ whole genome shotgun (WGS) entry which is preliminary data.</text>
</comment>
<name>A0ABV8FY59_9ACTN</name>
<keyword evidence="3" id="KW-1185">Reference proteome</keyword>
<reference evidence="3" key="1">
    <citation type="journal article" date="2019" name="Int. J. Syst. Evol. Microbiol.">
        <title>The Global Catalogue of Microorganisms (GCM) 10K type strain sequencing project: providing services to taxonomists for standard genome sequencing and annotation.</title>
        <authorList>
            <consortium name="The Broad Institute Genomics Platform"/>
            <consortium name="The Broad Institute Genome Sequencing Center for Infectious Disease"/>
            <person name="Wu L."/>
            <person name="Ma J."/>
        </authorList>
    </citation>
    <scope>NUCLEOTIDE SEQUENCE [LARGE SCALE GENOMIC DNA]</scope>
    <source>
        <strain evidence="3">TBRC 1276</strain>
    </source>
</reference>
<evidence type="ECO:0000313" key="2">
    <source>
        <dbReference type="EMBL" id="MFC4006710.1"/>
    </source>
</evidence>
<proteinExistence type="predicted"/>
<dbReference type="RefSeq" id="WP_379526847.1">
    <property type="nucleotide sequence ID" value="NZ_JBHSBI010000002.1"/>
</dbReference>
<feature type="transmembrane region" description="Helical" evidence="1">
    <location>
        <begin position="21"/>
        <end position="48"/>
    </location>
</feature>
<feature type="transmembrane region" description="Helical" evidence="1">
    <location>
        <begin position="156"/>
        <end position="179"/>
    </location>
</feature>
<organism evidence="2 3">
    <name type="scientific">Nonomuraea purpurea</name>
    <dbReference type="NCBI Taxonomy" id="1849276"/>
    <lineage>
        <taxon>Bacteria</taxon>
        <taxon>Bacillati</taxon>
        <taxon>Actinomycetota</taxon>
        <taxon>Actinomycetes</taxon>
        <taxon>Streptosporangiales</taxon>
        <taxon>Streptosporangiaceae</taxon>
        <taxon>Nonomuraea</taxon>
    </lineage>
</organism>
<gene>
    <name evidence="2" type="ORF">ACFOY2_05725</name>
</gene>
<feature type="transmembrane region" description="Helical" evidence="1">
    <location>
        <begin position="68"/>
        <end position="89"/>
    </location>
</feature>
<evidence type="ECO:0008006" key="4">
    <source>
        <dbReference type="Google" id="ProtNLM"/>
    </source>
</evidence>
<dbReference type="Proteomes" id="UP001595851">
    <property type="component" value="Unassembled WGS sequence"/>
</dbReference>
<protein>
    <recommendedName>
        <fullName evidence="4">ABC transporter permease</fullName>
    </recommendedName>
</protein>
<accession>A0ABV8FY59</accession>
<evidence type="ECO:0000313" key="3">
    <source>
        <dbReference type="Proteomes" id="UP001595851"/>
    </source>
</evidence>
<keyword evidence="1" id="KW-0472">Membrane</keyword>
<keyword evidence="1" id="KW-1133">Transmembrane helix</keyword>
<keyword evidence="1" id="KW-0812">Transmembrane</keyword>
<evidence type="ECO:0000256" key="1">
    <source>
        <dbReference type="SAM" id="Phobius"/>
    </source>
</evidence>
<sequence>MPAHTVWSRLHGRTAEGVPRWAVLVAYAIPLVVLPSSLWRIAGFVLNMPLLEFGPTSPGDQEGTIGGWWYILLLSVVSEAAAFLAVGLISEWGERWPRWVPVLRGRQVPVMAATIPAGLGALTLLIFPYAMTMITFGQKINGDPTGLVTHGWQTVIFHLTYWPLAAWGPLLALVTVHYYRRRTTSPRGIRCIR</sequence>